<accession>A0A552X4D9</accession>
<organism evidence="2 3">
    <name type="scientific">Aliidiomarina halalkaliphila</name>
    <dbReference type="NCBI Taxonomy" id="2593535"/>
    <lineage>
        <taxon>Bacteria</taxon>
        <taxon>Pseudomonadati</taxon>
        <taxon>Pseudomonadota</taxon>
        <taxon>Gammaproteobacteria</taxon>
        <taxon>Alteromonadales</taxon>
        <taxon>Idiomarinaceae</taxon>
        <taxon>Aliidiomarina</taxon>
    </lineage>
</organism>
<proteinExistence type="predicted"/>
<evidence type="ECO:0000313" key="3">
    <source>
        <dbReference type="Proteomes" id="UP000320359"/>
    </source>
</evidence>
<dbReference type="RefSeq" id="WP_143234320.1">
    <property type="nucleotide sequence ID" value="NZ_VJWL01000001.1"/>
</dbReference>
<feature type="signal peptide" evidence="1">
    <location>
        <begin position="1"/>
        <end position="18"/>
    </location>
</feature>
<dbReference type="OrthoDB" id="6401829at2"/>
<feature type="chain" id="PRO_5022005936" evidence="1">
    <location>
        <begin position="19"/>
        <end position="203"/>
    </location>
</feature>
<gene>
    <name evidence="2" type="ORF">FM042_03350</name>
</gene>
<dbReference type="Proteomes" id="UP000320359">
    <property type="component" value="Unassembled WGS sequence"/>
</dbReference>
<keyword evidence="1" id="KW-0732">Signal</keyword>
<evidence type="ECO:0000256" key="1">
    <source>
        <dbReference type="SAM" id="SignalP"/>
    </source>
</evidence>
<protein>
    <submittedName>
        <fullName evidence="2">Uncharacterized protein</fullName>
    </submittedName>
</protein>
<comment type="caution">
    <text evidence="2">The sequence shown here is derived from an EMBL/GenBank/DDBJ whole genome shotgun (WGS) entry which is preliminary data.</text>
</comment>
<keyword evidence="3" id="KW-1185">Reference proteome</keyword>
<dbReference type="PROSITE" id="PS51257">
    <property type="entry name" value="PROKAR_LIPOPROTEIN"/>
    <property type="match status" value="1"/>
</dbReference>
<dbReference type="AlphaFoldDB" id="A0A552X4D9"/>
<sequence length="203" mass="22711">MKKLYLALPLVFAFSACGDDNDSGNANANDGNSDISSYNDIDFVKSQKTEFDDGITLGDALESWVSCKDTYWEEQDTDIDARAVRFTCELKISDYMSALKRLLPEDQANAEHLDISSRAQAFTFLIEPDGNLRFGIANGYITWADGLSSENFRVTEQYMAKVFANEHLFDANELTADSAAEAYEELESERHVAEIHNRLFGGD</sequence>
<evidence type="ECO:0000313" key="2">
    <source>
        <dbReference type="EMBL" id="TRW49901.1"/>
    </source>
</evidence>
<reference evidence="2 3" key="1">
    <citation type="submission" date="2019-07" db="EMBL/GenBank/DDBJ databases">
        <authorList>
            <person name="Yang M."/>
            <person name="Zhao D."/>
            <person name="Xiang H."/>
        </authorList>
    </citation>
    <scope>NUCLEOTIDE SEQUENCE [LARGE SCALE GENOMIC DNA]</scope>
    <source>
        <strain evidence="2 3">IM1326</strain>
    </source>
</reference>
<name>A0A552X4D9_9GAMM</name>
<dbReference type="EMBL" id="VJWL01000001">
    <property type="protein sequence ID" value="TRW49901.1"/>
    <property type="molecule type" value="Genomic_DNA"/>
</dbReference>